<reference evidence="1" key="1">
    <citation type="submission" date="2018-02" db="EMBL/GenBank/DDBJ databases">
        <title>Rhizophora mucronata_Transcriptome.</title>
        <authorList>
            <person name="Meera S.P."/>
            <person name="Sreeshan A."/>
            <person name="Augustine A."/>
        </authorList>
    </citation>
    <scope>NUCLEOTIDE SEQUENCE</scope>
    <source>
        <tissue evidence="1">Leaf</tissue>
    </source>
</reference>
<proteinExistence type="predicted"/>
<sequence>MYITLQIKKIETENEKIIHHYRHLNLKIISIFCGNIYVNGKRRVSENRKCKLN</sequence>
<dbReference type="AlphaFoldDB" id="A0A2P2P3H6"/>
<name>A0A2P2P3H6_RHIMU</name>
<accession>A0A2P2P3H6</accession>
<evidence type="ECO:0000313" key="1">
    <source>
        <dbReference type="EMBL" id="MBX49305.1"/>
    </source>
</evidence>
<organism evidence="1">
    <name type="scientific">Rhizophora mucronata</name>
    <name type="common">Asiatic mangrove</name>
    <dbReference type="NCBI Taxonomy" id="61149"/>
    <lineage>
        <taxon>Eukaryota</taxon>
        <taxon>Viridiplantae</taxon>
        <taxon>Streptophyta</taxon>
        <taxon>Embryophyta</taxon>
        <taxon>Tracheophyta</taxon>
        <taxon>Spermatophyta</taxon>
        <taxon>Magnoliopsida</taxon>
        <taxon>eudicotyledons</taxon>
        <taxon>Gunneridae</taxon>
        <taxon>Pentapetalae</taxon>
        <taxon>rosids</taxon>
        <taxon>fabids</taxon>
        <taxon>Malpighiales</taxon>
        <taxon>Rhizophoraceae</taxon>
        <taxon>Rhizophora</taxon>
    </lineage>
</organism>
<dbReference type="EMBL" id="GGEC01068821">
    <property type="protein sequence ID" value="MBX49305.1"/>
    <property type="molecule type" value="Transcribed_RNA"/>
</dbReference>
<protein>
    <submittedName>
        <fullName evidence="1">Uncharacterized protein</fullName>
    </submittedName>
</protein>